<evidence type="ECO:0000256" key="4">
    <source>
        <dbReference type="SAM" id="MobiDB-lite"/>
    </source>
</evidence>
<feature type="compositionally biased region" description="Acidic residues" evidence="4">
    <location>
        <begin position="182"/>
        <end position="196"/>
    </location>
</feature>
<dbReference type="EMBL" id="JABFDY010000023">
    <property type="protein sequence ID" value="KAF7690072.1"/>
    <property type="molecule type" value="Genomic_DNA"/>
</dbReference>
<dbReference type="SUPFAM" id="SSF52540">
    <property type="entry name" value="P-loop containing nucleoside triphosphate hydrolases"/>
    <property type="match status" value="4"/>
</dbReference>
<keyword evidence="7" id="KW-1185">Reference proteome</keyword>
<dbReference type="CDD" id="cd01428">
    <property type="entry name" value="ADK"/>
    <property type="match status" value="1"/>
</dbReference>
<dbReference type="Proteomes" id="UP000606274">
    <property type="component" value="Unassembled WGS sequence"/>
</dbReference>
<evidence type="ECO:0000313" key="6">
    <source>
        <dbReference type="EMBL" id="KAF7690072.1"/>
    </source>
</evidence>
<dbReference type="GO" id="GO:0005524">
    <property type="term" value="F:ATP binding"/>
    <property type="evidence" value="ECO:0007669"/>
    <property type="project" value="InterPro"/>
</dbReference>
<dbReference type="Gene3D" id="3.40.50.300">
    <property type="entry name" value="P-loop containing nucleotide triphosphate hydrolases"/>
    <property type="match status" value="4"/>
</dbReference>
<organism evidence="6 7">
    <name type="scientific">Silurus meridionalis</name>
    <name type="common">Southern catfish</name>
    <name type="synonym">Silurus soldatovi meridionalis</name>
    <dbReference type="NCBI Taxonomy" id="175797"/>
    <lineage>
        <taxon>Eukaryota</taxon>
        <taxon>Metazoa</taxon>
        <taxon>Chordata</taxon>
        <taxon>Craniata</taxon>
        <taxon>Vertebrata</taxon>
        <taxon>Euteleostomi</taxon>
        <taxon>Actinopterygii</taxon>
        <taxon>Neopterygii</taxon>
        <taxon>Teleostei</taxon>
        <taxon>Ostariophysi</taxon>
        <taxon>Siluriformes</taxon>
        <taxon>Siluridae</taxon>
        <taxon>Silurus</taxon>
    </lineage>
</organism>
<keyword evidence="3" id="KW-0418">Kinase</keyword>
<feature type="domain" description="AAA+ ATPase" evidence="5">
    <location>
        <begin position="1122"/>
        <end position="1234"/>
    </location>
</feature>
<feature type="region of interest" description="Disordered" evidence="4">
    <location>
        <begin position="920"/>
        <end position="944"/>
    </location>
</feature>
<feature type="compositionally biased region" description="Acidic residues" evidence="4">
    <location>
        <begin position="618"/>
        <end position="637"/>
    </location>
</feature>
<name>A0A8T0AFV7_SILME</name>
<feature type="region of interest" description="Disordered" evidence="4">
    <location>
        <begin position="757"/>
        <end position="795"/>
    </location>
</feature>
<keyword evidence="1" id="KW-0808">Transferase</keyword>
<feature type="compositionally biased region" description="Acidic residues" evidence="4">
    <location>
        <begin position="758"/>
        <end position="768"/>
    </location>
</feature>
<gene>
    <name evidence="6" type="ORF">HF521_011876</name>
</gene>
<feature type="compositionally biased region" description="Acidic residues" evidence="4">
    <location>
        <begin position="928"/>
        <end position="944"/>
    </location>
</feature>
<dbReference type="SMART" id="SM00382">
    <property type="entry name" value="AAA"/>
    <property type="match status" value="3"/>
</dbReference>
<accession>A0A8T0AFV7</accession>
<sequence length="1628" mass="187824">MESHGDSTCADPLSDCLIEDEVENEFLCSKPTCFIILGKPGIGKSTLARKFAKTWGCVLIDDTELLGTHLHDGTEQAKELLAILAEGKNIPEERIVTLILDKLKSPEVESYGYVLSCLPSMSEEYLKIREQIDLVKNQKLPPDFIINIKCADIDLINRLACQKQHYNTEQWNKVLSERDAEEKSEDDDKEEEDEQERDMHAPGHLVRVKETYPEEAHRRIHLYTQNMLMPLEDFMAAHDPRFLIELDGNKNPEELLRCLVARLDFMAVRRSAAPMRLVSPDEEELPKEMDTEELLEILSSSKTIAPGYYWQRSRWSCTCPVALKEGKIIKGKPIYSVSYLNKFYLLSSNEALQKFMVKPRWYLVPPMPRPPCRVSVIGPPQSGKSTLSALLAEHYGAVVIDMNMLMDDGLDKMRQERLEKTHQGAVISALEKVKARMMGEDESEMEVKEDHPEVQALVEEAMKKAELMSIELTDEVYADVLKKRISEIQAEDADAEFKRGWVLDNFPTTETQLTFIQEQHPDLTPDMVFCLIDSAAEVSNLPSTWEQGKTPGPEMEMYKLQLRKFMQEWNSMESTIAVCYATLDIANQKPDVLLQNMIDQMEKQFKNKAHYMSSIDQDKEEEEEEDEDAHEEEDEAEEKSSNWRLGDSNKYCPVVLKESGTLVPCTSGIAAKYREKVYFLSSRKAWEKFMQKPEFYVATTHLLKPPALRLFLLGVRGSGKTTHGRWLAQQLGLFHIQFRELLQELILPQTHTRVPYADEVEPPEEPPEELQSLLQEHPQSTASPVEPEDEETPALTNEEQLIKSYLSDGQPLPHNILENVLLQFWHQEPYKSTGFILEGFPQNSEEVSFLVENNLYPDTTLNMSIDVSEVVKRLLPPRLERWRERCARRRGQMELLKQLRNQIREEAVAKRRAELLPEFTPEIPSNYDDQELQEEDEEQPNWEQELEERLLEEFPMEELEDGEEEEPEADATDRIGTEISERFERDDSNLTIVMELLNENRIPHLIISAGRKPCIVHAQLLKQVKPLMENRKSLFHSCHPISYAIARKLLHFSYKFYSAFGCWDPVRYAAGDLIQHMQDPLKISYPILFHNFIYFFASKETRNTFMTNPIKYLCQPKPNPSLPIKLAIIGSPKSGKTTVARMFAREYGLAHLSISDVIQTVLKIQDKTELATKTLKYLIQGLTVPDELTIQCLEVVLLNVVCSTRGYVLDGFPMTQRQAELMAARRIIPFRVIELQLGTEEMLTRGIKDKMKLNRPDTMHEGTEFLDIRISCFKREIEALRKHFQQQYRNWVAVNAHKSSWWVWHQVVNEVQISVRHINNYLKRIHKGQAASIEHLCITPSELQSRLGEFGHYCPVSLALHKHLVDCSHDTYLELAAEFRGCYYKMAFRECLEKFLEAPEQFVAPNCPYNLPPPDLLPRKLSAGQVKSHLPQEVELKGFCPVTYLEGQQRYEALVQGSVNFAVEYQKKIYIFETEEKQHKFLRSPETYCNQNLPHKLPPMGKPIQLTSLPLLGYLEQGAARALIKSLTALGNLKPKFPYLSIRRSAIRFLGLYLKAYNRTSIRDQKYKKKLVQYQDDCQLISYLSNILTQKFKPPHELPIDFNTKLHRFLALKDSTKTAPGLIKLGRN</sequence>
<feature type="domain" description="AAA+ ATPase" evidence="5">
    <location>
        <begin position="30"/>
        <end position="283"/>
    </location>
</feature>
<feature type="region of interest" description="Disordered" evidence="4">
    <location>
        <begin position="614"/>
        <end position="644"/>
    </location>
</feature>
<dbReference type="Pfam" id="PF00406">
    <property type="entry name" value="ADK"/>
    <property type="match status" value="2"/>
</dbReference>
<evidence type="ECO:0000256" key="2">
    <source>
        <dbReference type="ARBA" id="ARBA00022741"/>
    </source>
</evidence>
<proteinExistence type="predicted"/>
<feature type="compositionally biased region" description="Low complexity" evidence="4">
    <location>
        <begin position="769"/>
        <end position="779"/>
    </location>
</feature>
<dbReference type="GO" id="GO:0019205">
    <property type="term" value="F:nucleobase-containing compound kinase activity"/>
    <property type="evidence" value="ECO:0007669"/>
    <property type="project" value="InterPro"/>
</dbReference>
<reference evidence="6" key="1">
    <citation type="submission" date="2020-08" db="EMBL/GenBank/DDBJ databases">
        <title>Chromosome-level assembly of Southern catfish (Silurus meridionalis) provides insights into visual adaptation to the nocturnal and benthic lifestyles.</title>
        <authorList>
            <person name="Zhang Y."/>
            <person name="Wang D."/>
            <person name="Peng Z."/>
        </authorList>
    </citation>
    <scope>NUCLEOTIDE SEQUENCE</scope>
    <source>
        <strain evidence="6">SWU-2019-XX</strain>
        <tissue evidence="6">Muscle</tissue>
    </source>
</reference>
<dbReference type="InterPro" id="IPR027417">
    <property type="entry name" value="P-loop_NTPase"/>
</dbReference>
<evidence type="ECO:0000256" key="3">
    <source>
        <dbReference type="ARBA" id="ARBA00022777"/>
    </source>
</evidence>
<dbReference type="InterPro" id="IPR000850">
    <property type="entry name" value="Adenylat/UMP-CMP_kin"/>
</dbReference>
<dbReference type="InterPro" id="IPR003593">
    <property type="entry name" value="AAA+_ATPase"/>
</dbReference>
<evidence type="ECO:0000256" key="1">
    <source>
        <dbReference type="ARBA" id="ARBA00022679"/>
    </source>
</evidence>
<dbReference type="GO" id="GO:0006139">
    <property type="term" value="P:nucleobase-containing compound metabolic process"/>
    <property type="evidence" value="ECO:0007669"/>
    <property type="project" value="InterPro"/>
</dbReference>
<comment type="caution">
    <text evidence="6">The sequence shown here is derived from an EMBL/GenBank/DDBJ whole genome shotgun (WGS) entry which is preliminary data.</text>
</comment>
<dbReference type="PANTHER" id="PTHR23359">
    <property type="entry name" value="NUCLEOTIDE KINASE"/>
    <property type="match status" value="1"/>
</dbReference>
<evidence type="ECO:0000259" key="5">
    <source>
        <dbReference type="SMART" id="SM00382"/>
    </source>
</evidence>
<evidence type="ECO:0000313" key="7">
    <source>
        <dbReference type="Proteomes" id="UP000606274"/>
    </source>
</evidence>
<feature type="region of interest" description="Disordered" evidence="4">
    <location>
        <begin position="174"/>
        <end position="204"/>
    </location>
</feature>
<dbReference type="OrthoDB" id="439792at2759"/>
<feature type="domain" description="AAA+ ATPase" evidence="5">
    <location>
        <begin position="370"/>
        <end position="719"/>
    </location>
</feature>
<protein>
    <recommendedName>
        <fullName evidence="5">AAA+ ATPase domain-containing protein</fullName>
    </recommendedName>
</protein>
<keyword evidence="2" id="KW-0547">Nucleotide-binding</keyword>